<keyword evidence="11" id="KW-1133">Transmembrane helix</keyword>
<dbReference type="PROSITE" id="PS50109">
    <property type="entry name" value="HIS_KIN"/>
    <property type="match status" value="1"/>
</dbReference>
<evidence type="ECO:0000256" key="6">
    <source>
        <dbReference type="ARBA" id="ARBA00022777"/>
    </source>
</evidence>
<dbReference type="InterPro" id="IPR036890">
    <property type="entry name" value="HATPase_C_sf"/>
</dbReference>
<feature type="repeat" description="TPR" evidence="9">
    <location>
        <begin position="125"/>
        <end position="158"/>
    </location>
</feature>
<keyword evidence="15" id="KW-1185">Reference proteome</keyword>
<dbReference type="Pfam" id="PF13424">
    <property type="entry name" value="TPR_12"/>
    <property type="match status" value="2"/>
</dbReference>
<dbReference type="CDD" id="cd16917">
    <property type="entry name" value="HATPase_UhpB-NarQ-NarX-like"/>
    <property type="match status" value="1"/>
</dbReference>
<comment type="caution">
    <text evidence="14">The sequence shown here is derived from an EMBL/GenBank/DDBJ whole genome shotgun (WGS) entry which is preliminary data.</text>
</comment>
<protein>
    <recommendedName>
        <fullName evidence="2">histidine kinase</fullName>
        <ecNumber evidence="2">2.7.13.3</ecNumber>
    </recommendedName>
</protein>
<dbReference type="Gene3D" id="3.30.565.10">
    <property type="entry name" value="Histidine kinase-like ATPase, C-terminal domain"/>
    <property type="match status" value="1"/>
</dbReference>
<evidence type="ECO:0000313" key="14">
    <source>
        <dbReference type="EMBL" id="MCK8481532.1"/>
    </source>
</evidence>
<keyword evidence="5" id="KW-0547">Nucleotide-binding</keyword>
<dbReference type="RefSeq" id="WP_248413417.1">
    <property type="nucleotide sequence ID" value="NZ_JALPQF010000013.1"/>
</dbReference>
<evidence type="ECO:0000256" key="10">
    <source>
        <dbReference type="SAM" id="Coils"/>
    </source>
</evidence>
<dbReference type="Proteomes" id="UP001203687">
    <property type="component" value="Unassembled WGS sequence"/>
</dbReference>
<dbReference type="SMART" id="SM00387">
    <property type="entry name" value="HATPase_c"/>
    <property type="match status" value="1"/>
</dbReference>
<dbReference type="PANTHER" id="PTHR24421:SF10">
    <property type="entry name" value="NITRATE_NITRITE SENSOR PROTEIN NARQ"/>
    <property type="match status" value="1"/>
</dbReference>
<keyword evidence="10" id="KW-0175">Coiled coil</keyword>
<feature type="repeat" description="TPR" evidence="9">
    <location>
        <begin position="165"/>
        <end position="198"/>
    </location>
</feature>
<dbReference type="InterPro" id="IPR050482">
    <property type="entry name" value="Sensor_HK_TwoCompSys"/>
</dbReference>
<evidence type="ECO:0000256" key="11">
    <source>
        <dbReference type="SAM" id="Phobius"/>
    </source>
</evidence>
<keyword evidence="8" id="KW-0902">Two-component regulatory system</keyword>
<dbReference type="InterPro" id="IPR005467">
    <property type="entry name" value="His_kinase_dom"/>
</dbReference>
<evidence type="ECO:0000256" key="2">
    <source>
        <dbReference type="ARBA" id="ARBA00012438"/>
    </source>
</evidence>
<feature type="chain" id="PRO_5047017865" description="histidine kinase" evidence="12">
    <location>
        <begin position="21"/>
        <end position="651"/>
    </location>
</feature>
<dbReference type="InterPro" id="IPR011712">
    <property type="entry name" value="Sig_transdc_His_kin_sub3_dim/P"/>
</dbReference>
<keyword evidence="9" id="KW-0802">TPR repeat</keyword>
<keyword evidence="3" id="KW-0597">Phosphoprotein</keyword>
<dbReference type="SUPFAM" id="SSF48452">
    <property type="entry name" value="TPR-like"/>
    <property type="match status" value="2"/>
</dbReference>
<dbReference type="Pfam" id="PF02518">
    <property type="entry name" value="HATPase_c"/>
    <property type="match status" value="1"/>
</dbReference>
<evidence type="ECO:0000256" key="9">
    <source>
        <dbReference type="PROSITE-ProRule" id="PRU00339"/>
    </source>
</evidence>
<evidence type="ECO:0000313" key="15">
    <source>
        <dbReference type="Proteomes" id="UP001203687"/>
    </source>
</evidence>
<keyword evidence="11" id="KW-0812">Transmembrane</keyword>
<dbReference type="SUPFAM" id="SSF55874">
    <property type="entry name" value="ATPase domain of HSP90 chaperone/DNA topoisomerase II/histidine kinase"/>
    <property type="match status" value="1"/>
</dbReference>
<evidence type="ECO:0000256" key="3">
    <source>
        <dbReference type="ARBA" id="ARBA00022553"/>
    </source>
</evidence>
<comment type="catalytic activity">
    <reaction evidence="1">
        <text>ATP + protein L-histidine = ADP + protein N-phospho-L-histidine.</text>
        <dbReference type="EC" id="2.7.13.3"/>
    </reaction>
</comment>
<dbReference type="InterPro" id="IPR011990">
    <property type="entry name" value="TPR-like_helical_dom_sf"/>
</dbReference>
<feature type="signal peptide" evidence="12">
    <location>
        <begin position="1"/>
        <end position="20"/>
    </location>
</feature>
<sequence>MAHYKHIWFAFILMSQMLFAFQKDAVVQFKDSIHVEVAQLSDSLRAQRYYNASFYALRHLNDLSLSRSYADSAMLYAKKSGFKDSEAKSHFQYGLLDRIEGHYDSALEHLDKNIQYFKTDSTLVAYSLFQIGVIHRALGNYDKSLETYLDILNIFEKKKDSFAIASTLNSIGNIYGEMKKPDEAISNFSDALTIFESKKSLRDIGNAHENISKMYLLKNDTLAAKMHVNKALEIARTSQEDYQIARVLSTLGKLNLNSDIEAAYQYLLEAKQIFEDKDFRRDLIPIYRDLGTYYQKKANYKQAFEAYQTSLNIAEDYNEQPYLRDVYFRLSELHHALGNYKQAFDYQKQYVVIKDSLFNSESLETINRLQKQFEVKKKDNEIYKQQLLLETQKNEIQKKNMWFNYTLGLVFLLVLISVSIWLVYKQRQKRKDQELVMLKNEAQINSLESLIEGEEKERLRIAKELHDGVNGDLSAIKHKLNTLLELNNTTIKEAVVMIDKSCEQVRAISHNLVPPALENFDLQSAISDYCTNMNNIHKPLIQFDYLGDDVTLPKLMEVNIYRITQELVINSIKHAEASEINVQLSVRNKTVQLAVDDDGKGFDTAHVQTDGIGISNIKSRVAFLNGEIDFVSSEKGTSVNIFIDKSKYNHD</sequence>
<evidence type="ECO:0000256" key="7">
    <source>
        <dbReference type="ARBA" id="ARBA00022840"/>
    </source>
</evidence>
<gene>
    <name evidence="14" type="ORF">MUY34_12950</name>
</gene>
<evidence type="ECO:0000256" key="4">
    <source>
        <dbReference type="ARBA" id="ARBA00022679"/>
    </source>
</evidence>
<dbReference type="PROSITE" id="PS50005">
    <property type="entry name" value="TPR"/>
    <property type="match status" value="3"/>
</dbReference>
<reference evidence="14" key="1">
    <citation type="submission" date="2022-04" db="EMBL/GenBank/DDBJ databases">
        <authorList>
            <person name="Ren T."/>
        </authorList>
    </citation>
    <scope>NUCLEOTIDE SEQUENCE</scope>
    <source>
        <strain evidence="14">F63249</strain>
    </source>
</reference>
<dbReference type="Gene3D" id="1.20.5.1930">
    <property type="match status" value="1"/>
</dbReference>
<feature type="transmembrane region" description="Helical" evidence="11">
    <location>
        <begin position="402"/>
        <end position="424"/>
    </location>
</feature>
<evidence type="ECO:0000256" key="12">
    <source>
        <dbReference type="SAM" id="SignalP"/>
    </source>
</evidence>
<evidence type="ECO:0000256" key="1">
    <source>
        <dbReference type="ARBA" id="ARBA00000085"/>
    </source>
</evidence>
<evidence type="ECO:0000256" key="5">
    <source>
        <dbReference type="ARBA" id="ARBA00022741"/>
    </source>
</evidence>
<feature type="domain" description="Histidine kinase" evidence="13">
    <location>
        <begin position="464"/>
        <end position="647"/>
    </location>
</feature>
<evidence type="ECO:0000256" key="8">
    <source>
        <dbReference type="ARBA" id="ARBA00023012"/>
    </source>
</evidence>
<proteinExistence type="predicted"/>
<dbReference type="Gene3D" id="1.25.40.10">
    <property type="entry name" value="Tetratricopeptide repeat domain"/>
    <property type="match status" value="2"/>
</dbReference>
<name>A0ABT0HB12_9FLAO</name>
<feature type="repeat" description="TPR" evidence="9">
    <location>
        <begin position="284"/>
        <end position="317"/>
    </location>
</feature>
<keyword evidence="11" id="KW-0472">Membrane</keyword>
<dbReference type="Pfam" id="PF07730">
    <property type="entry name" value="HisKA_3"/>
    <property type="match status" value="1"/>
</dbReference>
<feature type="coiled-coil region" evidence="10">
    <location>
        <begin position="437"/>
        <end position="464"/>
    </location>
</feature>
<keyword evidence="7" id="KW-0067">ATP-binding</keyword>
<dbReference type="EMBL" id="JALPQF010000013">
    <property type="protein sequence ID" value="MCK8481532.1"/>
    <property type="molecule type" value="Genomic_DNA"/>
</dbReference>
<keyword evidence="6 14" id="KW-0418">Kinase</keyword>
<dbReference type="InterPro" id="IPR019734">
    <property type="entry name" value="TPR_rpt"/>
</dbReference>
<dbReference type="SMART" id="SM00028">
    <property type="entry name" value="TPR"/>
    <property type="match status" value="6"/>
</dbReference>
<keyword evidence="12" id="KW-0732">Signal</keyword>
<evidence type="ECO:0000259" key="13">
    <source>
        <dbReference type="PROSITE" id="PS50109"/>
    </source>
</evidence>
<dbReference type="InterPro" id="IPR003594">
    <property type="entry name" value="HATPase_dom"/>
</dbReference>
<keyword evidence="4" id="KW-0808">Transferase</keyword>
<dbReference type="PANTHER" id="PTHR24421">
    <property type="entry name" value="NITRATE/NITRITE SENSOR PROTEIN NARX-RELATED"/>
    <property type="match status" value="1"/>
</dbReference>
<accession>A0ABT0HB12</accession>
<dbReference type="GO" id="GO:0016301">
    <property type="term" value="F:kinase activity"/>
    <property type="evidence" value="ECO:0007669"/>
    <property type="project" value="UniProtKB-KW"/>
</dbReference>
<dbReference type="EC" id="2.7.13.3" evidence="2"/>
<organism evidence="14 15">
    <name type="scientific">Psychroserpens algicola</name>
    <dbReference type="NCBI Taxonomy" id="1719034"/>
    <lineage>
        <taxon>Bacteria</taxon>
        <taxon>Pseudomonadati</taxon>
        <taxon>Bacteroidota</taxon>
        <taxon>Flavobacteriia</taxon>
        <taxon>Flavobacteriales</taxon>
        <taxon>Flavobacteriaceae</taxon>
        <taxon>Psychroserpens</taxon>
    </lineage>
</organism>